<evidence type="ECO:0000313" key="5">
    <source>
        <dbReference type="EMBL" id="VDP06370.1"/>
    </source>
</evidence>
<dbReference type="Pfam" id="PF04676">
    <property type="entry name" value="CwfJ_C_2"/>
    <property type="match status" value="1"/>
</dbReference>
<dbReference type="Gene3D" id="3.30.70.270">
    <property type="match status" value="1"/>
</dbReference>
<dbReference type="InterPro" id="IPR006767">
    <property type="entry name" value="Cwf19-like_C_dom-2"/>
</dbReference>
<dbReference type="OrthoDB" id="444325at2759"/>
<dbReference type="Proteomes" id="UP000050761">
    <property type="component" value="Unassembled WGS sequence"/>
</dbReference>
<dbReference type="InterPro" id="IPR000477">
    <property type="entry name" value="RT_dom"/>
</dbReference>
<dbReference type="GO" id="GO:0000398">
    <property type="term" value="P:mRNA splicing, via spliceosome"/>
    <property type="evidence" value="ECO:0007669"/>
    <property type="project" value="TreeGrafter"/>
</dbReference>
<feature type="domain" description="Cwf19-like protein C-terminal" evidence="3">
    <location>
        <begin position="654"/>
        <end position="740"/>
    </location>
</feature>
<feature type="domain" description="Reverse transcriptase" evidence="2">
    <location>
        <begin position="396"/>
        <end position="513"/>
    </location>
</feature>
<evidence type="ECO:0000259" key="4">
    <source>
        <dbReference type="Pfam" id="PF04677"/>
    </source>
</evidence>
<gene>
    <name evidence="5" type="ORF">HPBE_LOCUS16572</name>
</gene>
<dbReference type="EMBL" id="UZAH01029494">
    <property type="protein sequence ID" value="VDP06370.1"/>
    <property type="molecule type" value="Genomic_DNA"/>
</dbReference>
<keyword evidence="6" id="KW-1185">Reference proteome</keyword>
<feature type="domain" description="Cwf19-like C-terminal" evidence="4">
    <location>
        <begin position="315"/>
        <end position="362"/>
    </location>
</feature>
<evidence type="ECO:0000313" key="7">
    <source>
        <dbReference type="WBParaSite" id="HPBE_0001657301-mRNA-1"/>
    </source>
</evidence>
<dbReference type="InterPro" id="IPR043502">
    <property type="entry name" value="DNA/RNA_pol_sf"/>
</dbReference>
<dbReference type="InterPro" id="IPR043128">
    <property type="entry name" value="Rev_trsase/Diguanyl_cyclase"/>
</dbReference>
<evidence type="ECO:0000259" key="3">
    <source>
        <dbReference type="Pfam" id="PF04676"/>
    </source>
</evidence>
<dbReference type="GO" id="GO:0061632">
    <property type="term" value="F:RNA lariat debranching enzyme activator activity"/>
    <property type="evidence" value="ECO:0007669"/>
    <property type="project" value="TreeGrafter"/>
</dbReference>
<protein>
    <submittedName>
        <fullName evidence="7">Reverse transcriptase domain-containing protein</fullName>
    </submittedName>
</protein>
<accession>A0A3P8AQ65</accession>
<comment type="similarity">
    <text evidence="1">Belongs to the CWF19 family.</text>
</comment>
<dbReference type="PANTHER" id="PTHR12072">
    <property type="entry name" value="CWF19, CELL CYCLE CONTROL PROTEIN"/>
    <property type="match status" value="1"/>
</dbReference>
<dbReference type="GO" id="GO:0071014">
    <property type="term" value="C:post-mRNA release spliceosomal complex"/>
    <property type="evidence" value="ECO:0007669"/>
    <property type="project" value="TreeGrafter"/>
</dbReference>
<dbReference type="SUPFAM" id="SSF56672">
    <property type="entry name" value="DNA/RNA polymerases"/>
    <property type="match status" value="1"/>
</dbReference>
<name>A0A3P8AQ65_HELPZ</name>
<organism evidence="5">
    <name type="scientific">Heligmosomoides polygyrus</name>
    <name type="common">Parasitic roundworm</name>
    <dbReference type="NCBI Taxonomy" id="6339"/>
    <lineage>
        <taxon>Eukaryota</taxon>
        <taxon>Metazoa</taxon>
        <taxon>Ecdysozoa</taxon>
        <taxon>Nematoda</taxon>
        <taxon>Chromadorea</taxon>
        <taxon>Rhabditida</taxon>
        <taxon>Rhabditina</taxon>
        <taxon>Rhabditomorpha</taxon>
        <taxon>Strongyloidea</taxon>
        <taxon>Heligmosomidae</taxon>
        <taxon>Heligmosomoides</taxon>
    </lineage>
</organism>
<dbReference type="Pfam" id="PF00078">
    <property type="entry name" value="RVT_1"/>
    <property type="match status" value="1"/>
</dbReference>
<dbReference type="CDD" id="cd07380">
    <property type="entry name" value="MPP_CWF19_N"/>
    <property type="match status" value="1"/>
</dbReference>
<dbReference type="InterPro" id="IPR040194">
    <property type="entry name" value="Cwf19-like"/>
</dbReference>
<dbReference type="WBParaSite" id="HPBE_0001657301-mRNA-1">
    <property type="protein sequence ID" value="HPBE_0001657301-mRNA-1"/>
    <property type="gene ID" value="HPBE_0001657301"/>
</dbReference>
<reference evidence="5 6" key="1">
    <citation type="submission" date="2018-11" db="EMBL/GenBank/DDBJ databases">
        <authorList>
            <consortium name="Pathogen Informatics"/>
        </authorList>
    </citation>
    <scope>NUCLEOTIDE SEQUENCE [LARGE SCALE GENOMIC DNA]</scope>
</reference>
<dbReference type="InterPro" id="IPR006768">
    <property type="entry name" value="Cwf19-like_C_dom-1"/>
</dbReference>
<dbReference type="Pfam" id="PF04677">
    <property type="entry name" value="CwfJ_C_1"/>
    <property type="match status" value="1"/>
</dbReference>
<proteinExistence type="inferred from homology"/>
<dbReference type="PANTHER" id="PTHR12072:SF4">
    <property type="entry name" value="CWF19-LIKE PROTEIN 1"/>
    <property type="match status" value="1"/>
</dbReference>
<evidence type="ECO:0000256" key="1">
    <source>
        <dbReference type="ARBA" id="ARBA00006795"/>
    </source>
</evidence>
<evidence type="ECO:0000313" key="6">
    <source>
        <dbReference type="Proteomes" id="UP000050761"/>
    </source>
</evidence>
<dbReference type="AlphaFoldDB" id="A0A3P8AQ65"/>
<reference evidence="7" key="2">
    <citation type="submission" date="2019-09" db="UniProtKB">
        <authorList>
            <consortium name="WormBaseParasite"/>
        </authorList>
    </citation>
    <scope>IDENTIFICATION</scope>
</reference>
<evidence type="ECO:0000259" key="2">
    <source>
        <dbReference type="Pfam" id="PF00078"/>
    </source>
</evidence>
<sequence>MSKDQTRVLCVGDVCGHFDQLVKKVDVINKKNGPFDLLFCVGEFFGPNADDNEGILNGKVDFPVPTYVLGPCSSATSSFYPEESIEFSSSVTYLGKRGILNTASGLQIAYLSGVESTSSSSFQFSGEDVQELLLPVRTQSGFLGVDVLLTSVWPAEVWKHAHNTPSTEVKGSRLISRLASGLKPRYHFAGMGVHYERQPYRNHRVLLEPAQHTTRFIGLAPIANDKKQKWLYAFNIQPMRKMSRSELIVQPPNSSEFPYMDILEDFMAKEQLLRAKSFDTVDRYRFDMSEEVEDKVDRGGRKRRKNDFPSGEKMPAAPCWFCLSNVDVEKHLVVSVGDVCYAAMPKGPLADDHVMVLSIAGCGTIDAIHAARLFIEKHREKQKPVHIAFLDWRRPLTAYSVSGTSMEFPISVGMHQCSALSPLLFVVVMDAITRDLQKPVPWTLLYADYVMLACEDKGELEGEVQAWCDRLERFGLKLDVKKTEYLRTDFTESSSIKVNGIELPRTSVFKYLGSAVASDGNLMTEVNSRSKIYRAVVRLVVMYGAECWPATKEVETRLSVLEMNMLRWTAGVTRIDRTRNDVIRQKFAVALTADEMRKARLRNIIAGKSLVCFERNYRTQHLQVQMVPIPKSTVKALRGALLNAANLAGIELVMVDENEQLSDLVNEGCPYFFVELPDGSRLFTRQMKDFPLQFAREVLASRPILNCEAKADWRTCVLSKEEETKLAKDLQARFKPFDFTSADDSD</sequence>